<proteinExistence type="predicted"/>
<dbReference type="EMBL" id="JANPWB010000005">
    <property type="protein sequence ID" value="KAJ1186830.1"/>
    <property type="molecule type" value="Genomic_DNA"/>
</dbReference>
<dbReference type="AlphaFoldDB" id="A0AAV7UCY7"/>
<dbReference type="Proteomes" id="UP001066276">
    <property type="component" value="Chromosome 3_1"/>
</dbReference>
<reference evidence="1" key="1">
    <citation type="journal article" date="2022" name="bioRxiv">
        <title>Sequencing and chromosome-scale assembly of the giantPleurodeles waltlgenome.</title>
        <authorList>
            <person name="Brown T."/>
            <person name="Elewa A."/>
            <person name="Iarovenko S."/>
            <person name="Subramanian E."/>
            <person name="Araus A.J."/>
            <person name="Petzold A."/>
            <person name="Susuki M."/>
            <person name="Suzuki K.-i.T."/>
            <person name="Hayashi T."/>
            <person name="Toyoda A."/>
            <person name="Oliveira C."/>
            <person name="Osipova E."/>
            <person name="Leigh N.D."/>
            <person name="Simon A."/>
            <person name="Yun M.H."/>
        </authorList>
    </citation>
    <scope>NUCLEOTIDE SEQUENCE</scope>
    <source>
        <strain evidence="1">20211129_DDA</strain>
        <tissue evidence="1">Liver</tissue>
    </source>
</reference>
<name>A0AAV7UCY7_PLEWA</name>
<protein>
    <submittedName>
        <fullName evidence="1">Uncharacterized protein</fullName>
    </submittedName>
</protein>
<organism evidence="1 2">
    <name type="scientific">Pleurodeles waltl</name>
    <name type="common">Iberian ribbed newt</name>
    <dbReference type="NCBI Taxonomy" id="8319"/>
    <lineage>
        <taxon>Eukaryota</taxon>
        <taxon>Metazoa</taxon>
        <taxon>Chordata</taxon>
        <taxon>Craniata</taxon>
        <taxon>Vertebrata</taxon>
        <taxon>Euteleostomi</taxon>
        <taxon>Amphibia</taxon>
        <taxon>Batrachia</taxon>
        <taxon>Caudata</taxon>
        <taxon>Salamandroidea</taxon>
        <taxon>Salamandridae</taxon>
        <taxon>Pleurodelinae</taxon>
        <taxon>Pleurodeles</taxon>
    </lineage>
</organism>
<gene>
    <name evidence="1" type="ORF">NDU88_003610</name>
</gene>
<comment type="caution">
    <text evidence="1">The sequence shown here is derived from an EMBL/GenBank/DDBJ whole genome shotgun (WGS) entry which is preliminary data.</text>
</comment>
<evidence type="ECO:0000313" key="1">
    <source>
        <dbReference type="EMBL" id="KAJ1186830.1"/>
    </source>
</evidence>
<evidence type="ECO:0000313" key="2">
    <source>
        <dbReference type="Proteomes" id="UP001066276"/>
    </source>
</evidence>
<accession>A0AAV7UCY7</accession>
<keyword evidence="2" id="KW-1185">Reference proteome</keyword>
<sequence>MSQGRRRCNDAGCQGHRTYDTQISVNLRGFISCSGAKPVELLRFCEPDGAGLENQGAGLMTLDAVTWTPANIVSGVRRRRPCAPTLRDLGIVVPRYIA</sequence>